<reference evidence="2" key="1">
    <citation type="submission" date="2017-10" db="EMBL/GenBank/DDBJ databases">
        <title>Isolation and characterization of a group of new proteus bacteriophages.</title>
        <authorList>
            <person name="Kozlova Y.N."/>
            <person name="Morozova V.V."/>
            <person name="Babkin I.V."/>
            <person name="Tikunova N.V."/>
            <person name="Bokovaya O.V."/>
            <person name="Shedko E.D."/>
        </authorList>
    </citation>
    <scope>NUCLEOTIDE SEQUENCE [LARGE SCALE GENOMIC DNA]</scope>
</reference>
<dbReference type="GeneID" id="40097230"/>
<keyword evidence="2" id="KW-1185">Reference proteome</keyword>
<dbReference type="Proteomes" id="UP000241842">
    <property type="component" value="Segment"/>
</dbReference>
<dbReference type="OrthoDB" id="16260at10239"/>
<dbReference type="InterPro" id="IPR057970">
    <property type="entry name" value="T5_p143"/>
</dbReference>
<organism evidence="1 2">
    <name type="scientific">Proteus phage PM135</name>
    <dbReference type="NCBI Taxonomy" id="2048008"/>
    <lineage>
        <taxon>Viruses</taxon>
        <taxon>Duplodnaviria</taxon>
        <taxon>Heunggongvirae</taxon>
        <taxon>Uroviricota</taxon>
        <taxon>Caudoviricetes</taxon>
        <taxon>Demerecviridae</taxon>
        <taxon>Novosibvirus</taxon>
        <taxon>Novosibvirus PM135</taxon>
    </lineage>
</organism>
<dbReference type="KEGG" id="vg:40097230"/>
<sequence>MSFSDIAKQVIEASFGQGPGNKQDKITYTVDVGLQDKGRDATTAKATFEFSKPISLDMLNSKSPAMLSALMKSYDVQSDMDNISALFAKILGSDKALKSVGKKRTTGSVRVFLGDPASTAPQDNAAVRTITGRFASNLNMRSALELLAKHYLAMEMQKGSAHLKWRTGRFANSLKIKTLGVINTSGVDSVNPQANISYNYMRRPYAVFDPAVSTYHKLSLKPFSGARNPQRLIGEAIAKAARDLLYSKYEVTVREGT</sequence>
<proteinExistence type="predicted"/>
<protein>
    <submittedName>
        <fullName evidence="1">Tail completion protein</fullName>
    </submittedName>
</protein>
<evidence type="ECO:0000313" key="2">
    <source>
        <dbReference type="Proteomes" id="UP000241842"/>
    </source>
</evidence>
<evidence type="ECO:0000313" key="1">
    <source>
        <dbReference type="EMBL" id="ATW69893.1"/>
    </source>
</evidence>
<dbReference type="RefSeq" id="YP_009620577.1">
    <property type="nucleotide sequence ID" value="NC_042090.1"/>
</dbReference>
<dbReference type="EMBL" id="MG030347">
    <property type="protein sequence ID" value="ATW69893.1"/>
    <property type="molecule type" value="Genomic_DNA"/>
</dbReference>
<dbReference type="Pfam" id="PF25747">
    <property type="entry name" value="T5_p143"/>
    <property type="match status" value="1"/>
</dbReference>
<accession>A0A2H4PRG8</accession>
<name>A0A2H4PRG8_9CAUD</name>